<dbReference type="EMBL" id="JAACNO010001558">
    <property type="protein sequence ID" value="KAF4139269.1"/>
    <property type="molecule type" value="Genomic_DNA"/>
</dbReference>
<protein>
    <submittedName>
        <fullName evidence="2">Uncharacterized protein</fullName>
    </submittedName>
</protein>
<comment type="caution">
    <text evidence="2">The sequence shown here is derived from an EMBL/GenBank/DDBJ whole genome shotgun (WGS) entry which is preliminary data.</text>
</comment>
<feature type="compositionally biased region" description="Basic residues" evidence="1">
    <location>
        <begin position="53"/>
        <end position="67"/>
    </location>
</feature>
<evidence type="ECO:0000256" key="1">
    <source>
        <dbReference type="SAM" id="MobiDB-lite"/>
    </source>
</evidence>
<name>A0A8S9UJF6_PHYIN</name>
<dbReference type="AlphaFoldDB" id="A0A8S9UJF6"/>
<proteinExistence type="predicted"/>
<evidence type="ECO:0000313" key="3">
    <source>
        <dbReference type="Proteomes" id="UP000704712"/>
    </source>
</evidence>
<sequence length="349" mass="39374">MNESVPTSRRCDGIADLVNVVESDMAATSPTRVATMALGSYDHSDASDSARGPMKKKRIYKKRKSTHALRKEEKRVLQAEVAALQVKLKNLELQTLVRLGGDDTVLNNKAAHNVVLRDLVQEQHLAVAHAQGKLMSCAQRYSYQTRPTKMFIHLLADREERLETLKAVRGPKLYYARRFIQHRSLGMHPTAEYFHEERYETPEGDYCNVRFDRVPLRGVKGGIRAVLDALKYAAFNAEIIISEASGNLTIREDDDVIEEECSQLRLVARTCRGFLVENNLVHFTDFAHTEEGSYAVTAADFVDEDELYPYRPQERIRSDTTSAVLVTSHADPVEADINGEHTLSKEEAL</sequence>
<reference evidence="2" key="1">
    <citation type="submission" date="2020-03" db="EMBL/GenBank/DDBJ databases">
        <title>Hybrid Assembly of Korean Phytophthora infestans isolates.</title>
        <authorList>
            <person name="Prokchorchik M."/>
            <person name="Lee Y."/>
            <person name="Seo J."/>
            <person name="Cho J.-H."/>
            <person name="Park Y.-E."/>
            <person name="Jang D.-C."/>
            <person name="Im J.-S."/>
            <person name="Choi J.-G."/>
            <person name="Park H.-J."/>
            <person name="Lee G.-B."/>
            <person name="Lee Y.-G."/>
            <person name="Hong S.-Y."/>
            <person name="Cho K."/>
            <person name="Sohn K.H."/>
        </authorList>
    </citation>
    <scope>NUCLEOTIDE SEQUENCE</scope>
    <source>
        <strain evidence="2">KR_2_A2</strain>
    </source>
</reference>
<evidence type="ECO:0000313" key="2">
    <source>
        <dbReference type="EMBL" id="KAF4139269.1"/>
    </source>
</evidence>
<dbReference type="Proteomes" id="UP000704712">
    <property type="component" value="Unassembled WGS sequence"/>
</dbReference>
<gene>
    <name evidence="2" type="ORF">GN958_ATG11485</name>
</gene>
<organism evidence="2 3">
    <name type="scientific">Phytophthora infestans</name>
    <name type="common">Potato late blight agent</name>
    <name type="synonym">Botrytis infestans</name>
    <dbReference type="NCBI Taxonomy" id="4787"/>
    <lineage>
        <taxon>Eukaryota</taxon>
        <taxon>Sar</taxon>
        <taxon>Stramenopiles</taxon>
        <taxon>Oomycota</taxon>
        <taxon>Peronosporomycetes</taxon>
        <taxon>Peronosporales</taxon>
        <taxon>Peronosporaceae</taxon>
        <taxon>Phytophthora</taxon>
    </lineage>
</organism>
<feature type="region of interest" description="Disordered" evidence="1">
    <location>
        <begin position="42"/>
        <end position="67"/>
    </location>
</feature>
<accession>A0A8S9UJF6</accession>